<accession>A0A0C3K4D1</accession>
<sequence>MPVQLPAFVGAHRTSVYAACSTALVGMVVFNAFRKHSNFYSIAVYLAKSNGSVMVLANFGLLLTLLLGNLFRMVFFGPLRPMEVERLYDRMWFFVTESLLAFTIFRDDFDTPFVMSFGILLFVKSFHWIVADRIDWVREALFGTRVP</sequence>
<evidence type="ECO:0000256" key="2">
    <source>
        <dbReference type="ARBA" id="ARBA00004906"/>
    </source>
</evidence>
<dbReference type="Pfam" id="PF25563">
    <property type="entry name" value="TPR_SYVN1_N"/>
    <property type="match status" value="1"/>
</dbReference>
<keyword evidence="5" id="KW-0479">Metal-binding</keyword>
<comment type="pathway">
    <text evidence="2">Protein modification; protein ubiquitination.</text>
</comment>
<proteinExistence type="predicted"/>
<dbReference type="InterPro" id="IPR057992">
    <property type="entry name" value="TPR_SYVN1_N"/>
</dbReference>
<organism evidence="12 13">
    <name type="scientific">Tulasnella calospora MUT 4182</name>
    <dbReference type="NCBI Taxonomy" id="1051891"/>
    <lineage>
        <taxon>Eukaryota</taxon>
        <taxon>Fungi</taxon>
        <taxon>Dikarya</taxon>
        <taxon>Basidiomycota</taxon>
        <taxon>Agaricomycotina</taxon>
        <taxon>Agaricomycetes</taxon>
        <taxon>Cantharellales</taxon>
        <taxon>Tulasnellaceae</taxon>
        <taxon>Tulasnella</taxon>
    </lineage>
</organism>
<feature type="transmembrane region" description="Helical" evidence="10">
    <location>
        <begin position="16"/>
        <end position="33"/>
    </location>
</feature>
<feature type="domain" description="E3 ubiquitin-protein ligase synoviolin-like TPR repeats" evidence="11">
    <location>
        <begin position="14"/>
        <end position="139"/>
    </location>
</feature>
<keyword evidence="6" id="KW-0863">Zinc-finger</keyword>
<dbReference type="PANTHER" id="PTHR22763:SF184">
    <property type="entry name" value="E3 UBIQUITIN-PROTEIN LIGASE SYNOVIOLIN"/>
    <property type="match status" value="1"/>
</dbReference>
<dbReference type="GO" id="GO:0036503">
    <property type="term" value="P:ERAD pathway"/>
    <property type="evidence" value="ECO:0007669"/>
    <property type="project" value="TreeGrafter"/>
</dbReference>
<keyword evidence="4 10" id="KW-0812">Transmembrane</keyword>
<keyword evidence="3" id="KW-0808">Transferase</keyword>
<keyword evidence="8 10" id="KW-1133">Transmembrane helix</keyword>
<keyword evidence="13" id="KW-1185">Reference proteome</keyword>
<evidence type="ECO:0000256" key="7">
    <source>
        <dbReference type="ARBA" id="ARBA00022833"/>
    </source>
</evidence>
<dbReference type="InterPro" id="IPR050731">
    <property type="entry name" value="HRD1_E3_ubiq-ligases"/>
</dbReference>
<gene>
    <name evidence="12" type="ORF">M407DRAFT_34051</name>
</gene>
<dbReference type="OrthoDB" id="7759664at2759"/>
<dbReference type="GO" id="GO:0012505">
    <property type="term" value="C:endomembrane system"/>
    <property type="evidence" value="ECO:0007669"/>
    <property type="project" value="UniProtKB-SubCell"/>
</dbReference>
<evidence type="ECO:0000256" key="6">
    <source>
        <dbReference type="ARBA" id="ARBA00022771"/>
    </source>
</evidence>
<keyword evidence="7" id="KW-0862">Zinc</keyword>
<feature type="transmembrane region" description="Helical" evidence="10">
    <location>
        <begin position="53"/>
        <end position="75"/>
    </location>
</feature>
<dbReference type="HOGENOM" id="CLU_125597_0_0_1"/>
<name>A0A0C3K4D1_9AGAM</name>
<evidence type="ECO:0000256" key="1">
    <source>
        <dbReference type="ARBA" id="ARBA00004370"/>
    </source>
</evidence>
<dbReference type="Proteomes" id="UP000054248">
    <property type="component" value="Unassembled WGS sequence"/>
</dbReference>
<reference evidence="12 13" key="1">
    <citation type="submission" date="2014-04" db="EMBL/GenBank/DDBJ databases">
        <authorList>
            <consortium name="DOE Joint Genome Institute"/>
            <person name="Kuo A."/>
            <person name="Girlanda M."/>
            <person name="Perotto S."/>
            <person name="Kohler A."/>
            <person name="Nagy L.G."/>
            <person name="Floudas D."/>
            <person name="Copeland A."/>
            <person name="Barry K.W."/>
            <person name="Cichocki N."/>
            <person name="Veneault-Fourrey C."/>
            <person name="LaButti K."/>
            <person name="Lindquist E.A."/>
            <person name="Lipzen A."/>
            <person name="Lundell T."/>
            <person name="Morin E."/>
            <person name="Murat C."/>
            <person name="Sun H."/>
            <person name="Tunlid A."/>
            <person name="Henrissat B."/>
            <person name="Grigoriev I.V."/>
            <person name="Hibbett D.S."/>
            <person name="Martin F."/>
            <person name="Nordberg H.P."/>
            <person name="Cantor M.N."/>
            <person name="Hua S.X."/>
        </authorList>
    </citation>
    <scope>NUCLEOTIDE SEQUENCE [LARGE SCALE GENOMIC DNA]</scope>
    <source>
        <strain evidence="12 13">MUT 4182</strain>
    </source>
</reference>
<dbReference type="GO" id="GO:0008270">
    <property type="term" value="F:zinc ion binding"/>
    <property type="evidence" value="ECO:0007669"/>
    <property type="project" value="UniProtKB-KW"/>
</dbReference>
<evidence type="ECO:0000313" key="13">
    <source>
        <dbReference type="Proteomes" id="UP000054248"/>
    </source>
</evidence>
<protein>
    <recommendedName>
        <fullName evidence="11">E3 ubiquitin-protein ligase synoviolin-like TPR repeats domain-containing protein</fullName>
    </recommendedName>
</protein>
<evidence type="ECO:0000256" key="10">
    <source>
        <dbReference type="SAM" id="Phobius"/>
    </source>
</evidence>
<evidence type="ECO:0000256" key="3">
    <source>
        <dbReference type="ARBA" id="ARBA00022679"/>
    </source>
</evidence>
<evidence type="ECO:0000259" key="11">
    <source>
        <dbReference type="Pfam" id="PF25563"/>
    </source>
</evidence>
<keyword evidence="9 10" id="KW-0472">Membrane</keyword>
<reference evidence="13" key="2">
    <citation type="submission" date="2015-01" db="EMBL/GenBank/DDBJ databases">
        <title>Evolutionary Origins and Diversification of the Mycorrhizal Mutualists.</title>
        <authorList>
            <consortium name="DOE Joint Genome Institute"/>
            <consortium name="Mycorrhizal Genomics Consortium"/>
            <person name="Kohler A."/>
            <person name="Kuo A."/>
            <person name="Nagy L.G."/>
            <person name="Floudas D."/>
            <person name="Copeland A."/>
            <person name="Barry K.W."/>
            <person name="Cichocki N."/>
            <person name="Veneault-Fourrey C."/>
            <person name="LaButti K."/>
            <person name="Lindquist E.A."/>
            <person name="Lipzen A."/>
            <person name="Lundell T."/>
            <person name="Morin E."/>
            <person name="Murat C."/>
            <person name="Riley R."/>
            <person name="Ohm R."/>
            <person name="Sun H."/>
            <person name="Tunlid A."/>
            <person name="Henrissat B."/>
            <person name="Grigoriev I.V."/>
            <person name="Hibbett D.S."/>
            <person name="Martin F."/>
        </authorList>
    </citation>
    <scope>NUCLEOTIDE SEQUENCE [LARGE SCALE GENOMIC DNA]</scope>
    <source>
        <strain evidence="13">MUT 4182</strain>
    </source>
</reference>
<dbReference type="AlphaFoldDB" id="A0A0C3K4D1"/>
<evidence type="ECO:0000256" key="4">
    <source>
        <dbReference type="ARBA" id="ARBA00022692"/>
    </source>
</evidence>
<comment type="subcellular location">
    <subcellularLocation>
        <location evidence="1">Membrane</location>
    </subcellularLocation>
</comment>
<evidence type="ECO:0000256" key="9">
    <source>
        <dbReference type="ARBA" id="ARBA00023136"/>
    </source>
</evidence>
<dbReference type="PANTHER" id="PTHR22763">
    <property type="entry name" value="RING ZINC FINGER PROTEIN"/>
    <property type="match status" value="1"/>
</dbReference>
<dbReference type="STRING" id="1051891.A0A0C3K4D1"/>
<dbReference type="EMBL" id="KN823604">
    <property type="protein sequence ID" value="KIO16298.1"/>
    <property type="molecule type" value="Genomic_DNA"/>
</dbReference>
<dbReference type="GO" id="GO:0043161">
    <property type="term" value="P:proteasome-mediated ubiquitin-dependent protein catabolic process"/>
    <property type="evidence" value="ECO:0007669"/>
    <property type="project" value="TreeGrafter"/>
</dbReference>
<dbReference type="GO" id="GO:0061630">
    <property type="term" value="F:ubiquitin protein ligase activity"/>
    <property type="evidence" value="ECO:0007669"/>
    <property type="project" value="UniProtKB-EC"/>
</dbReference>
<evidence type="ECO:0000256" key="8">
    <source>
        <dbReference type="ARBA" id="ARBA00022989"/>
    </source>
</evidence>
<feature type="transmembrane region" description="Helical" evidence="10">
    <location>
        <begin position="111"/>
        <end position="131"/>
    </location>
</feature>
<evidence type="ECO:0000256" key="5">
    <source>
        <dbReference type="ARBA" id="ARBA00022723"/>
    </source>
</evidence>
<evidence type="ECO:0000313" key="12">
    <source>
        <dbReference type="EMBL" id="KIO16298.1"/>
    </source>
</evidence>